<evidence type="ECO:0000313" key="1">
    <source>
        <dbReference type="EMBL" id="MCC3299649.1"/>
    </source>
</evidence>
<reference evidence="1" key="1">
    <citation type="submission" date="2021-10" db="EMBL/GenBank/DDBJ databases">
        <title>Novel species in genus Arthrobacter.</title>
        <authorList>
            <person name="Liu Y."/>
        </authorList>
    </citation>
    <scope>NUCLEOTIDE SEQUENCE</scope>
    <source>
        <strain evidence="1">Zg-Y453</strain>
    </source>
</reference>
<dbReference type="RefSeq" id="WP_227897635.1">
    <property type="nucleotide sequence ID" value="NZ_CP099467.1"/>
</dbReference>
<proteinExistence type="predicted"/>
<evidence type="ECO:0000313" key="2">
    <source>
        <dbReference type="Proteomes" id="UP001139158"/>
    </source>
</evidence>
<organism evidence="1 2">
    <name type="scientific">Arthrobacter caoxuetaonis</name>
    <dbReference type="NCBI Taxonomy" id="2886935"/>
    <lineage>
        <taxon>Bacteria</taxon>
        <taxon>Bacillati</taxon>
        <taxon>Actinomycetota</taxon>
        <taxon>Actinomycetes</taxon>
        <taxon>Micrococcales</taxon>
        <taxon>Micrococcaceae</taxon>
        <taxon>Arthrobacter</taxon>
    </lineage>
</organism>
<comment type="caution">
    <text evidence="1">The sequence shown here is derived from an EMBL/GenBank/DDBJ whole genome shotgun (WGS) entry which is preliminary data.</text>
</comment>
<protein>
    <submittedName>
        <fullName evidence="1">Uncharacterized protein</fullName>
    </submittedName>
</protein>
<sequence length="92" mass="10113">MSETPALPATLVRRCCRGKSCTTTLYLDSLEVQAGEGQEPLPALFRYLRQSNDNEFGPGWSTSEALTAWVEASAAEEAADEAAFRRADEEDR</sequence>
<keyword evidence="2" id="KW-1185">Reference proteome</keyword>
<dbReference type="AlphaFoldDB" id="A0A9X1MGG9"/>
<accession>A0A9X1MGG9</accession>
<dbReference type="EMBL" id="JAJFZV010000020">
    <property type="protein sequence ID" value="MCC3299649.1"/>
    <property type="molecule type" value="Genomic_DNA"/>
</dbReference>
<dbReference type="Proteomes" id="UP001139158">
    <property type="component" value="Unassembled WGS sequence"/>
</dbReference>
<name>A0A9X1MGG9_9MICC</name>
<gene>
    <name evidence="1" type="ORF">LJ757_17790</name>
</gene>